<comment type="caution">
    <text evidence="2">The sequence shown here is derived from an EMBL/GenBank/DDBJ whole genome shotgun (WGS) entry which is preliminary data.</text>
</comment>
<protein>
    <submittedName>
        <fullName evidence="2">Uncharacterized protein</fullName>
    </submittedName>
</protein>
<accession>A0ABD2IVM5</accession>
<feature type="region of interest" description="Disordered" evidence="1">
    <location>
        <begin position="1"/>
        <end position="48"/>
    </location>
</feature>
<reference evidence="2 3" key="1">
    <citation type="submission" date="2024-10" db="EMBL/GenBank/DDBJ databases">
        <authorList>
            <person name="Kim D."/>
        </authorList>
    </citation>
    <scope>NUCLEOTIDE SEQUENCE [LARGE SCALE GENOMIC DNA]</scope>
    <source>
        <strain evidence="2">Taebaek</strain>
    </source>
</reference>
<dbReference type="Proteomes" id="UP001620645">
    <property type="component" value="Unassembled WGS sequence"/>
</dbReference>
<sequence>MINRTTVSHRRQQQQGEQQQAQDDDDNDKEQQRGRPPLPPCPLPGFCRDWHGRQVEPWTREMNQDREGRPNRVHGGPLLWGHSILMKQMTIQDTVNSSRWTAENCSDQ</sequence>
<keyword evidence="3" id="KW-1185">Reference proteome</keyword>
<organism evidence="2 3">
    <name type="scientific">Heterodera schachtii</name>
    <name type="common">Sugarbeet cyst nematode worm</name>
    <name type="synonym">Tylenchus schachtii</name>
    <dbReference type="NCBI Taxonomy" id="97005"/>
    <lineage>
        <taxon>Eukaryota</taxon>
        <taxon>Metazoa</taxon>
        <taxon>Ecdysozoa</taxon>
        <taxon>Nematoda</taxon>
        <taxon>Chromadorea</taxon>
        <taxon>Rhabditida</taxon>
        <taxon>Tylenchina</taxon>
        <taxon>Tylenchomorpha</taxon>
        <taxon>Tylenchoidea</taxon>
        <taxon>Heteroderidae</taxon>
        <taxon>Heteroderinae</taxon>
        <taxon>Heterodera</taxon>
    </lineage>
</organism>
<gene>
    <name evidence="2" type="ORF">niasHS_008849</name>
</gene>
<dbReference type="EMBL" id="JBICCN010000244">
    <property type="protein sequence ID" value="KAL3083977.1"/>
    <property type="molecule type" value="Genomic_DNA"/>
</dbReference>
<evidence type="ECO:0000313" key="2">
    <source>
        <dbReference type="EMBL" id="KAL3083977.1"/>
    </source>
</evidence>
<evidence type="ECO:0000313" key="3">
    <source>
        <dbReference type="Proteomes" id="UP001620645"/>
    </source>
</evidence>
<name>A0ABD2IVM5_HETSC</name>
<dbReference type="AlphaFoldDB" id="A0ABD2IVM5"/>
<evidence type="ECO:0000256" key="1">
    <source>
        <dbReference type="SAM" id="MobiDB-lite"/>
    </source>
</evidence>
<proteinExistence type="predicted"/>